<dbReference type="EMBL" id="VTPS01000018">
    <property type="protein sequence ID" value="TZE81102.1"/>
    <property type="molecule type" value="Genomic_DNA"/>
</dbReference>
<evidence type="ECO:0000256" key="7">
    <source>
        <dbReference type="SAM" id="Phobius"/>
    </source>
</evidence>
<dbReference type="InterPro" id="IPR005829">
    <property type="entry name" value="Sugar_transporter_CS"/>
</dbReference>
<comment type="similarity">
    <text evidence="2">Belongs to the major facilitator superfamily.</text>
</comment>
<feature type="transmembrane region" description="Helical" evidence="7">
    <location>
        <begin position="305"/>
        <end position="327"/>
    </location>
</feature>
<feature type="transmembrane region" description="Helical" evidence="7">
    <location>
        <begin position="74"/>
        <end position="91"/>
    </location>
</feature>
<evidence type="ECO:0000256" key="6">
    <source>
        <dbReference type="ARBA" id="ARBA00023136"/>
    </source>
</evidence>
<evidence type="ECO:0000256" key="1">
    <source>
        <dbReference type="ARBA" id="ARBA00004651"/>
    </source>
</evidence>
<dbReference type="Pfam" id="PF07690">
    <property type="entry name" value="MFS_1"/>
    <property type="match status" value="1"/>
</dbReference>
<dbReference type="InterPro" id="IPR051788">
    <property type="entry name" value="MFS_Transporter"/>
</dbReference>
<feature type="domain" description="Major facilitator superfamily (MFS) profile" evidence="8">
    <location>
        <begin position="8"/>
        <end position="390"/>
    </location>
</feature>
<evidence type="ECO:0000256" key="3">
    <source>
        <dbReference type="ARBA" id="ARBA00022448"/>
    </source>
</evidence>
<dbReference type="PROSITE" id="PS00216">
    <property type="entry name" value="SUGAR_TRANSPORT_1"/>
    <property type="match status" value="1"/>
</dbReference>
<protein>
    <submittedName>
        <fullName evidence="9">MFS transporter</fullName>
    </submittedName>
</protein>
<evidence type="ECO:0000313" key="10">
    <source>
        <dbReference type="Proteomes" id="UP000322976"/>
    </source>
</evidence>
<feature type="transmembrane region" description="Helical" evidence="7">
    <location>
        <begin position="250"/>
        <end position="267"/>
    </location>
</feature>
<gene>
    <name evidence="9" type="ORF">FWJ32_10810</name>
</gene>
<keyword evidence="10" id="KW-1185">Reference proteome</keyword>
<dbReference type="Proteomes" id="UP000322976">
    <property type="component" value="Unassembled WGS sequence"/>
</dbReference>
<dbReference type="InterPro" id="IPR036259">
    <property type="entry name" value="MFS_trans_sf"/>
</dbReference>
<dbReference type="GO" id="GO:0005886">
    <property type="term" value="C:plasma membrane"/>
    <property type="evidence" value="ECO:0007669"/>
    <property type="project" value="UniProtKB-SubCell"/>
</dbReference>
<dbReference type="PROSITE" id="PS50850">
    <property type="entry name" value="MFS"/>
    <property type="match status" value="1"/>
</dbReference>
<feature type="transmembrane region" description="Helical" evidence="7">
    <location>
        <begin position="159"/>
        <end position="179"/>
    </location>
</feature>
<feature type="transmembrane region" description="Helical" evidence="7">
    <location>
        <begin position="12"/>
        <end position="30"/>
    </location>
</feature>
<dbReference type="SUPFAM" id="SSF103473">
    <property type="entry name" value="MFS general substrate transporter"/>
    <property type="match status" value="1"/>
</dbReference>
<dbReference type="GO" id="GO:0022857">
    <property type="term" value="F:transmembrane transporter activity"/>
    <property type="evidence" value="ECO:0007669"/>
    <property type="project" value="InterPro"/>
</dbReference>
<dbReference type="InterPro" id="IPR020846">
    <property type="entry name" value="MFS_dom"/>
</dbReference>
<sequence>MKNKYLSTGIGLYINYIIHGAGTIILAQNTEFLSEKWGVKTGVVLWVISALGLGRIFSMVFSGALSDRFGRKPFILLGIVTYILFFLGILYSPTPQIGFIFAFLGGIANAFLDTGTYPALIEAFPERSGVASILVGFAVSWGQFLYPLLLAFLVSRELWLGYSFIIPAIFIGANAVFIATRKFPKYVKNIKNSTDEQVIGYEKNEKVRWFDAVVCVLYSFFCQATSYVVVNWLANYASEIAGVSVSGSRIIMSLYGAGAILCVPLTYKLEDHVKNDSNIVLIYSLVSVAAVMLLLLFKTPLMCGIFAMLIGIACEGGVMQLVLTIMTQFFPQSKGKCTGFYYSSSGLATFSIPIITGKIMIYGLQMIMVFDLIVALIALVLAIIIYERYRRIFG</sequence>
<evidence type="ECO:0000259" key="8">
    <source>
        <dbReference type="PROSITE" id="PS50850"/>
    </source>
</evidence>
<evidence type="ECO:0000256" key="4">
    <source>
        <dbReference type="ARBA" id="ARBA00022692"/>
    </source>
</evidence>
<dbReference type="PANTHER" id="PTHR23514">
    <property type="entry name" value="BYPASS OF STOP CODON PROTEIN 6"/>
    <property type="match status" value="1"/>
</dbReference>
<dbReference type="RefSeq" id="WP_149545970.1">
    <property type="nucleotide sequence ID" value="NZ_VTPS01000018.1"/>
</dbReference>
<keyword evidence="3" id="KW-0813">Transport</keyword>
<comment type="caution">
    <text evidence="9">The sequence shown here is derived from an EMBL/GenBank/DDBJ whole genome shotgun (WGS) entry which is preliminary data.</text>
</comment>
<proteinExistence type="inferred from homology"/>
<reference evidence="9 10" key="1">
    <citation type="submission" date="2019-08" db="EMBL/GenBank/DDBJ databases">
        <title>Calorimonas adulescens gen. nov., sp. nov., an anaerobic thermophilic bacterium from Sakhalin hot spring.</title>
        <authorList>
            <person name="Khomyakova M.A."/>
            <person name="Merkel A.Y."/>
            <person name="Novikov A."/>
            <person name="Bonch-Osmolovskaya E.A."/>
            <person name="Slobodkin A.I."/>
        </authorList>
    </citation>
    <scope>NUCLEOTIDE SEQUENCE [LARGE SCALE GENOMIC DNA]</scope>
    <source>
        <strain evidence="9 10">A05MB</strain>
    </source>
</reference>
<evidence type="ECO:0000256" key="5">
    <source>
        <dbReference type="ARBA" id="ARBA00022989"/>
    </source>
</evidence>
<name>A0A5D8Q9C4_9THEO</name>
<dbReference type="InterPro" id="IPR011701">
    <property type="entry name" value="MFS"/>
</dbReference>
<evidence type="ECO:0000313" key="9">
    <source>
        <dbReference type="EMBL" id="TZE81102.1"/>
    </source>
</evidence>
<dbReference type="PANTHER" id="PTHR23514:SF3">
    <property type="entry name" value="BYPASS OF STOP CODON PROTEIN 6"/>
    <property type="match status" value="1"/>
</dbReference>
<accession>A0A5D8Q9C4</accession>
<dbReference type="Gene3D" id="1.20.1250.20">
    <property type="entry name" value="MFS general substrate transporter like domains"/>
    <property type="match status" value="2"/>
</dbReference>
<keyword evidence="4 7" id="KW-0812">Transmembrane</keyword>
<keyword evidence="5 7" id="KW-1133">Transmembrane helix</keyword>
<feature type="transmembrane region" description="Helical" evidence="7">
    <location>
        <begin position="339"/>
        <end position="361"/>
    </location>
</feature>
<feature type="transmembrane region" description="Helical" evidence="7">
    <location>
        <begin position="42"/>
        <end position="62"/>
    </location>
</feature>
<dbReference type="AlphaFoldDB" id="A0A5D8Q9C4"/>
<keyword evidence="6 7" id="KW-0472">Membrane</keyword>
<feature type="transmembrane region" description="Helical" evidence="7">
    <location>
        <begin position="367"/>
        <end position="386"/>
    </location>
</feature>
<comment type="subcellular location">
    <subcellularLocation>
        <location evidence="1">Cell membrane</location>
        <topology evidence="1">Multi-pass membrane protein</topology>
    </subcellularLocation>
</comment>
<feature type="transmembrane region" description="Helical" evidence="7">
    <location>
        <begin position="209"/>
        <end position="230"/>
    </location>
</feature>
<evidence type="ECO:0000256" key="2">
    <source>
        <dbReference type="ARBA" id="ARBA00008335"/>
    </source>
</evidence>
<organism evidence="9 10">
    <name type="scientific">Calorimonas adulescens</name>
    <dbReference type="NCBI Taxonomy" id="2606906"/>
    <lineage>
        <taxon>Bacteria</taxon>
        <taxon>Bacillati</taxon>
        <taxon>Bacillota</taxon>
        <taxon>Clostridia</taxon>
        <taxon>Thermoanaerobacterales</taxon>
        <taxon>Thermoanaerobacteraceae</taxon>
        <taxon>Calorimonas</taxon>
    </lineage>
</organism>
<feature type="transmembrane region" description="Helical" evidence="7">
    <location>
        <begin position="279"/>
        <end position="299"/>
    </location>
</feature>
<feature type="transmembrane region" description="Helical" evidence="7">
    <location>
        <begin position="133"/>
        <end position="153"/>
    </location>
</feature>
<feature type="transmembrane region" description="Helical" evidence="7">
    <location>
        <begin position="97"/>
        <end position="121"/>
    </location>
</feature>